<dbReference type="AlphaFoldDB" id="A0A2N9FHP7"/>
<feature type="compositionally biased region" description="Basic and acidic residues" evidence="1">
    <location>
        <begin position="29"/>
        <end position="47"/>
    </location>
</feature>
<evidence type="ECO:0000313" key="2">
    <source>
        <dbReference type="EMBL" id="SPC86688.1"/>
    </source>
</evidence>
<evidence type="ECO:0000256" key="1">
    <source>
        <dbReference type="SAM" id="MobiDB-lite"/>
    </source>
</evidence>
<feature type="region of interest" description="Disordered" evidence="1">
    <location>
        <begin position="29"/>
        <end position="112"/>
    </location>
</feature>
<feature type="compositionally biased region" description="Basic and acidic residues" evidence="1">
    <location>
        <begin position="64"/>
        <end position="84"/>
    </location>
</feature>
<gene>
    <name evidence="2" type="ORF">FSB_LOCUS14570</name>
</gene>
<name>A0A2N9FHP7_FAGSY</name>
<proteinExistence type="predicted"/>
<feature type="compositionally biased region" description="Basic and acidic residues" evidence="1">
    <location>
        <begin position="101"/>
        <end position="112"/>
    </location>
</feature>
<dbReference type="EMBL" id="OIVN01000868">
    <property type="protein sequence ID" value="SPC86688.1"/>
    <property type="molecule type" value="Genomic_DNA"/>
</dbReference>
<sequence>MVCASRSAVGTVEIGKCERERPKRAVLCKRDQGNGKRARDIRGEGRYARHGVAEGGSGWPGKSWAREKVNREREREERERRESAHASVARGGSAGVGTVRKRVETMRREQRQ</sequence>
<reference evidence="2" key="1">
    <citation type="submission" date="2018-02" db="EMBL/GenBank/DDBJ databases">
        <authorList>
            <person name="Cohen D.B."/>
            <person name="Kent A.D."/>
        </authorList>
    </citation>
    <scope>NUCLEOTIDE SEQUENCE</scope>
</reference>
<protein>
    <submittedName>
        <fullName evidence="2">Uncharacterized protein</fullName>
    </submittedName>
</protein>
<accession>A0A2N9FHP7</accession>
<organism evidence="2">
    <name type="scientific">Fagus sylvatica</name>
    <name type="common">Beechnut</name>
    <dbReference type="NCBI Taxonomy" id="28930"/>
    <lineage>
        <taxon>Eukaryota</taxon>
        <taxon>Viridiplantae</taxon>
        <taxon>Streptophyta</taxon>
        <taxon>Embryophyta</taxon>
        <taxon>Tracheophyta</taxon>
        <taxon>Spermatophyta</taxon>
        <taxon>Magnoliopsida</taxon>
        <taxon>eudicotyledons</taxon>
        <taxon>Gunneridae</taxon>
        <taxon>Pentapetalae</taxon>
        <taxon>rosids</taxon>
        <taxon>fabids</taxon>
        <taxon>Fagales</taxon>
        <taxon>Fagaceae</taxon>
        <taxon>Fagus</taxon>
    </lineage>
</organism>